<dbReference type="CDD" id="cd02573">
    <property type="entry name" value="PseudoU_synth_EcTruB"/>
    <property type="match status" value="1"/>
</dbReference>
<keyword evidence="3 5" id="KW-0819">tRNA processing</keyword>
<dbReference type="GO" id="GO:0160148">
    <property type="term" value="F:tRNA pseudouridine(55) synthase activity"/>
    <property type="evidence" value="ECO:0007669"/>
    <property type="project" value="UniProtKB-EC"/>
</dbReference>
<dbReference type="Proteomes" id="UP000318704">
    <property type="component" value="Chromosome"/>
</dbReference>
<comment type="function">
    <text evidence="5">Responsible for synthesis of pseudouridine from uracil-55 in the psi GC loop of transfer RNAs.</text>
</comment>
<evidence type="ECO:0000256" key="4">
    <source>
        <dbReference type="ARBA" id="ARBA00023235"/>
    </source>
</evidence>
<dbReference type="RefSeq" id="WP_144985459.1">
    <property type="nucleotide sequence ID" value="NZ_CP037920.1"/>
</dbReference>
<dbReference type="PANTHER" id="PTHR13767">
    <property type="entry name" value="TRNA-PSEUDOURIDINE SYNTHASE"/>
    <property type="match status" value="1"/>
</dbReference>
<feature type="domain" description="tRNA pseudouridylate synthase B C-terminal" evidence="7">
    <location>
        <begin position="182"/>
        <end position="237"/>
    </location>
</feature>
<dbReference type="Pfam" id="PF16198">
    <property type="entry name" value="TruB_C_2"/>
    <property type="match status" value="1"/>
</dbReference>
<feature type="domain" description="Pseudouridine synthase II N-terminal" evidence="6">
    <location>
        <begin position="35"/>
        <end position="181"/>
    </location>
</feature>
<proteinExistence type="inferred from homology"/>
<dbReference type="InterPro" id="IPR002501">
    <property type="entry name" value="PsdUridine_synth_N"/>
</dbReference>
<evidence type="ECO:0000313" key="8">
    <source>
        <dbReference type="EMBL" id="QDT97076.1"/>
    </source>
</evidence>
<evidence type="ECO:0000313" key="9">
    <source>
        <dbReference type="Proteomes" id="UP000318704"/>
    </source>
</evidence>
<dbReference type="GO" id="GO:0031119">
    <property type="term" value="P:tRNA pseudouridine synthesis"/>
    <property type="evidence" value="ECO:0007669"/>
    <property type="project" value="UniProtKB-UniRule"/>
</dbReference>
<dbReference type="Pfam" id="PF01509">
    <property type="entry name" value="TruB_N"/>
    <property type="match status" value="1"/>
</dbReference>
<evidence type="ECO:0000256" key="2">
    <source>
        <dbReference type="ARBA" id="ARBA00005642"/>
    </source>
</evidence>
<evidence type="ECO:0000259" key="6">
    <source>
        <dbReference type="Pfam" id="PF01509"/>
    </source>
</evidence>
<dbReference type="PANTHER" id="PTHR13767:SF2">
    <property type="entry name" value="PSEUDOURIDYLATE SYNTHASE TRUB1"/>
    <property type="match status" value="1"/>
</dbReference>
<evidence type="ECO:0000256" key="3">
    <source>
        <dbReference type="ARBA" id="ARBA00022694"/>
    </source>
</evidence>
<dbReference type="EMBL" id="CP037920">
    <property type="protein sequence ID" value="QDT97076.1"/>
    <property type="molecule type" value="Genomic_DNA"/>
</dbReference>
<sequence length="308" mass="34538">MSSNKAVDLNLSGLLNVHKPQGMTSRQVVNQIQKLVRPLKIGHAGTLDPLAIGVLMVCIGSATRLIRFVQDQPKEYLGEFILGKRSDTDDISGNVTETTDCPTITREQLERCLPAFQGQIEQVPPQFSAVHINGQRAYDLARRGKSFEIKPRTVEIYQIELTAFEFPRFQLRIVCGSGTYIRSLGRDLGEQLKCGAVMTSLVRTRIGDFKLESAMQLDDSMTLESIVAQLQPAERAVKHLQHYRCNHRELDDLCHGRVIECDPDRLSKAGDQHEIAVVTSAGTLVAIAEWKRDTNQLAPRQVYYQHSK</sequence>
<dbReference type="AlphaFoldDB" id="A0A517VVQ1"/>
<dbReference type="EC" id="5.4.99.25" evidence="5"/>
<evidence type="ECO:0000256" key="5">
    <source>
        <dbReference type="HAMAP-Rule" id="MF_01080"/>
    </source>
</evidence>
<comment type="catalytic activity">
    <reaction evidence="1 5">
        <text>uridine(55) in tRNA = pseudouridine(55) in tRNA</text>
        <dbReference type="Rhea" id="RHEA:42532"/>
        <dbReference type="Rhea" id="RHEA-COMP:10101"/>
        <dbReference type="Rhea" id="RHEA-COMP:10102"/>
        <dbReference type="ChEBI" id="CHEBI:65314"/>
        <dbReference type="ChEBI" id="CHEBI:65315"/>
        <dbReference type="EC" id="5.4.99.25"/>
    </reaction>
</comment>
<evidence type="ECO:0000259" key="7">
    <source>
        <dbReference type="Pfam" id="PF16198"/>
    </source>
</evidence>
<organism evidence="8 9">
    <name type="scientific">Gimesia aquarii</name>
    <dbReference type="NCBI Taxonomy" id="2527964"/>
    <lineage>
        <taxon>Bacteria</taxon>
        <taxon>Pseudomonadati</taxon>
        <taxon>Planctomycetota</taxon>
        <taxon>Planctomycetia</taxon>
        <taxon>Planctomycetales</taxon>
        <taxon>Planctomycetaceae</taxon>
        <taxon>Gimesia</taxon>
    </lineage>
</organism>
<dbReference type="GO" id="GO:0003723">
    <property type="term" value="F:RNA binding"/>
    <property type="evidence" value="ECO:0007669"/>
    <property type="project" value="InterPro"/>
</dbReference>
<keyword evidence="4 5" id="KW-0413">Isomerase</keyword>
<comment type="similarity">
    <text evidence="2 5">Belongs to the pseudouridine synthase TruB family. Type 1 subfamily.</text>
</comment>
<name>A0A517VVQ1_9PLAN</name>
<dbReference type="SUPFAM" id="SSF55120">
    <property type="entry name" value="Pseudouridine synthase"/>
    <property type="match status" value="1"/>
</dbReference>
<dbReference type="NCBIfam" id="TIGR00431">
    <property type="entry name" value="TruB"/>
    <property type="match status" value="1"/>
</dbReference>
<dbReference type="GO" id="GO:1990481">
    <property type="term" value="P:mRNA pseudouridine synthesis"/>
    <property type="evidence" value="ECO:0007669"/>
    <property type="project" value="TreeGrafter"/>
</dbReference>
<dbReference type="InterPro" id="IPR032819">
    <property type="entry name" value="TruB_C"/>
</dbReference>
<dbReference type="KEGG" id="gaw:V144x_25470"/>
<reference evidence="8 9" key="1">
    <citation type="submission" date="2019-03" db="EMBL/GenBank/DDBJ databases">
        <title>Deep-cultivation of Planctomycetes and their phenomic and genomic characterization uncovers novel biology.</title>
        <authorList>
            <person name="Wiegand S."/>
            <person name="Jogler M."/>
            <person name="Boedeker C."/>
            <person name="Pinto D."/>
            <person name="Vollmers J."/>
            <person name="Rivas-Marin E."/>
            <person name="Kohn T."/>
            <person name="Peeters S.H."/>
            <person name="Heuer A."/>
            <person name="Rast P."/>
            <person name="Oberbeckmann S."/>
            <person name="Bunk B."/>
            <person name="Jeske O."/>
            <person name="Meyerdierks A."/>
            <person name="Storesund J.E."/>
            <person name="Kallscheuer N."/>
            <person name="Luecker S."/>
            <person name="Lage O.M."/>
            <person name="Pohl T."/>
            <person name="Merkel B.J."/>
            <person name="Hornburger P."/>
            <person name="Mueller R.-W."/>
            <person name="Bruemmer F."/>
            <person name="Labrenz M."/>
            <person name="Spormann A.M."/>
            <person name="Op den Camp H."/>
            <person name="Overmann J."/>
            <person name="Amann R."/>
            <person name="Jetten M.S.M."/>
            <person name="Mascher T."/>
            <person name="Medema M.H."/>
            <person name="Devos D.P."/>
            <person name="Kaster A.-K."/>
            <person name="Ovreas L."/>
            <person name="Rohde M."/>
            <person name="Galperin M.Y."/>
            <person name="Jogler C."/>
        </authorList>
    </citation>
    <scope>NUCLEOTIDE SEQUENCE [LARGE SCALE GENOMIC DNA]</scope>
    <source>
        <strain evidence="8 9">V144</strain>
    </source>
</reference>
<dbReference type="InterPro" id="IPR014780">
    <property type="entry name" value="tRNA_psdUridine_synth_TruB"/>
</dbReference>
<gene>
    <name evidence="5 8" type="primary">truB</name>
    <name evidence="8" type="ORF">V144x_25470</name>
</gene>
<dbReference type="HAMAP" id="MF_01080">
    <property type="entry name" value="TruB_bact"/>
    <property type="match status" value="1"/>
</dbReference>
<feature type="active site" description="Nucleophile" evidence="5">
    <location>
        <position position="48"/>
    </location>
</feature>
<accession>A0A517VVQ1</accession>
<protein>
    <recommendedName>
        <fullName evidence="5">tRNA pseudouridine synthase B</fullName>
        <ecNumber evidence="5">5.4.99.25</ecNumber>
    </recommendedName>
    <alternativeName>
        <fullName evidence="5">tRNA pseudouridine(55) synthase</fullName>
        <shortName evidence="5">Psi55 synthase</shortName>
    </alternativeName>
    <alternativeName>
        <fullName evidence="5">tRNA pseudouridylate synthase</fullName>
    </alternativeName>
    <alternativeName>
        <fullName evidence="5">tRNA-uridine isomerase</fullName>
    </alternativeName>
</protein>
<dbReference type="Gene3D" id="3.30.2350.10">
    <property type="entry name" value="Pseudouridine synthase"/>
    <property type="match status" value="1"/>
</dbReference>
<evidence type="ECO:0000256" key="1">
    <source>
        <dbReference type="ARBA" id="ARBA00000385"/>
    </source>
</evidence>
<dbReference type="InterPro" id="IPR020103">
    <property type="entry name" value="PsdUridine_synth_cat_dom_sf"/>
</dbReference>